<keyword evidence="2" id="KW-1185">Reference proteome</keyword>
<dbReference type="EMBL" id="BPLQ01004536">
    <property type="protein sequence ID" value="GIY08612.1"/>
    <property type="molecule type" value="Genomic_DNA"/>
</dbReference>
<dbReference type="AlphaFoldDB" id="A0AAV4QK43"/>
<name>A0AAV4QK43_9ARAC</name>
<proteinExistence type="predicted"/>
<sequence length="91" mass="10315">MVARRQFKSVVYSSSFISREVFDPPISIFTSKRAKLIRINVKNFSKHLKTKQSAITQTANNACRQQQHQALSLNPLPNYLICSHSLSTPPV</sequence>
<dbReference type="Proteomes" id="UP001054837">
    <property type="component" value="Unassembled WGS sequence"/>
</dbReference>
<comment type="caution">
    <text evidence="1">The sequence shown here is derived from an EMBL/GenBank/DDBJ whole genome shotgun (WGS) entry which is preliminary data.</text>
</comment>
<protein>
    <submittedName>
        <fullName evidence="1">Uncharacterized protein</fullName>
    </submittedName>
</protein>
<reference evidence="1 2" key="1">
    <citation type="submission" date="2021-06" db="EMBL/GenBank/DDBJ databases">
        <title>Caerostris darwini draft genome.</title>
        <authorList>
            <person name="Kono N."/>
            <person name="Arakawa K."/>
        </authorList>
    </citation>
    <scope>NUCLEOTIDE SEQUENCE [LARGE SCALE GENOMIC DNA]</scope>
</reference>
<organism evidence="1 2">
    <name type="scientific">Caerostris darwini</name>
    <dbReference type="NCBI Taxonomy" id="1538125"/>
    <lineage>
        <taxon>Eukaryota</taxon>
        <taxon>Metazoa</taxon>
        <taxon>Ecdysozoa</taxon>
        <taxon>Arthropoda</taxon>
        <taxon>Chelicerata</taxon>
        <taxon>Arachnida</taxon>
        <taxon>Araneae</taxon>
        <taxon>Araneomorphae</taxon>
        <taxon>Entelegynae</taxon>
        <taxon>Araneoidea</taxon>
        <taxon>Araneidae</taxon>
        <taxon>Caerostris</taxon>
    </lineage>
</organism>
<gene>
    <name evidence="1" type="ORF">CDAR_433161</name>
</gene>
<evidence type="ECO:0000313" key="2">
    <source>
        <dbReference type="Proteomes" id="UP001054837"/>
    </source>
</evidence>
<accession>A0AAV4QK43</accession>
<evidence type="ECO:0000313" key="1">
    <source>
        <dbReference type="EMBL" id="GIY08612.1"/>
    </source>
</evidence>